<protein>
    <submittedName>
        <fullName evidence="2">Uncharacterized protein</fullName>
    </submittedName>
</protein>
<gene>
    <name evidence="2" type="ORF">CQ14_22055</name>
</gene>
<dbReference type="OrthoDB" id="8232201at2"/>
<dbReference type="Proteomes" id="UP000051660">
    <property type="component" value="Unassembled WGS sequence"/>
</dbReference>
<proteinExistence type="predicted"/>
<organism evidence="2 3">
    <name type="scientific">Bradyrhizobium lablabi</name>
    <dbReference type="NCBI Taxonomy" id="722472"/>
    <lineage>
        <taxon>Bacteria</taxon>
        <taxon>Pseudomonadati</taxon>
        <taxon>Pseudomonadota</taxon>
        <taxon>Alphaproteobacteria</taxon>
        <taxon>Hyphomicrobiales</taxon>
        <taxon>Nitrobacteraceae</taxon>
        <taxon>Bradyrhizobium</taxon>
    </lineage>
</organism>
<evidence type="ECO:0000256" key="1">
    <source>
        <dbReference type="SAM" id="SignalP"/>
    </source>
</evidence>
<accession>A0A0R3MLM6</accession>
<keyword evidence="1" id="KW-0732">Signal</keyword>
<evidence type="ECO:0000313" key="3">
    <source>
        <dbReference type="Proteomes" id="UP000051660"/>
    </source>
</evidence>
<evidence type="ECO:0000313" key="2">
    <source>
        <dbReference type="EMBL" id="KRR21154.1"/>
    </source>
</evidence>
<dbReference type="EMBL" id="LLYB01000082">
    <property type="protein sequence ID" value="KRR21154.1"/>
    <property type="molecule type" value="Genomic_DNA"/>
</dbReference>
<sequence>MRARLVVLSAVILALLSPLPAMAQAPGSTKVVLRNPDVAKWAGRNNFLSTSASEFTCRPLACPAPSKVTAKISASPTRSPDRQALAKYASQTIPAAVEQANLNVASSLAPGRKIERLSSTATEIRGYPSISQEMRFVGGQEPVYMSKVTMFVKSALVDIASYSPSRETARRNRDLFVGAMQVEDVPIRQ</sequence>
<feature type="chain" id="PRO_5006444264" evidence="1">
    <location>
        <begin position="24"/>
        <end position="189"/>
    </location>
</feature>
<dbReference type="AlphaFoldDB" id="A0A0R3MLM6"/>
<dbReference type="RefSeq" id="WP_057860118.1">
    <property type="nucleotide sequence ID" value="NZ_LLYB01000082.1"/>
</dbReference>
<comment type="caution">
    <text evidence="2">The sequence shown here is derived from an EMBL/GenBank/DDBJ whole genome shotgun (WGS) entry which is preliminary data.</text>
</comment>
<feature type="signal peptide" evidence="1">
    <location>
        <begin position="1"/>
        <end position="23"/>
    </location>
</feature>
<reference evidence="2 3" key="1">
    <citation type="submission" date="2014-03" db="EMBL/GenBank/DDBJ databases">
        <title>Bradyrhizobium valentinum sp. nov., isolated from effective nodules of Lupinus mariae-josephae, a lupine endemic of basic-lime soils in Eastern Spain.</title>
        <authorList>
            <person name="Duran D."/>
            <person name="Rey L."/>
            <person name="Navarro A."/>
            <person name="Busquets A."/>
            <person name="Imperial J."/>
            <person name="Ruiz-Argueso T."/>
        </authorList>
    </citation>
    <scope>NUCLEOTIDE SEQUENCE [LARGE SCALE GENOMIC DNA]</scope>
    <source>
        <strain evidence="2 3">CCBAU 23086</strain>
    </source>
</reference>
<name>A0A0R3MLM6_9BRAD</name>